<evidence type="ECO:0000256" key="1">
    <source>
        <dbReference type="SAM" id="Phobius"/>
    </source>
</evidence>
<reference evidence="2" key="1">
    <citation type="journal article" date="2020" name="Stud. Mycol.">
        <title>101 Dothideomycetes genomes: a test case for predicting lifestyles and emergence of pathogens.</title>
        <authorList>
            <person name="Haridas S."/>
            <person name="Albert R."/>
            <person name="Binder M."/>
            <person name="Bloem J."/>
            <person name="Labutti K."/>
            <person name="Salamov A."/>
            <person name="Andreopoulos B."/>
            <person name="Baker S."/>
            <person name="Barry K."/>
            <person name="Bills G."/>
            <person name="Bluhm B."/>
            <person name="Cannon C."/>
            <person name="Castanera R."/>
            <person name="Culley D."/>
            <person name="Daum C."/>
            <person name="Ezra D."/>
            <person name="Gonzalez J."/>
            <person name="Henrissat B."/>
            <person name="Kuo A."/>
            <person name="Liang C."/>
            <person name="Lipzen A."/>
            <person name="Lutzoni F."/>
            <person name="Magnuson J."/>
            <person name="Mondo S."/>
            <person name="Nolan M."/>
            <person name="Ohm R."/>
            <person name="Pangilinan J."/>
            <person name="Park H.-J."/>
            <person name="Ramirez L."/>
            <person name="Alfaro M."/>
            <person name="Sun H."/>
            <person name="Tritt A."/>
            <person name="Yoshinaga Y."/>
            <person name="Zwiers L.-H."/>
            <person name="Turgeon B."/>
            <person name="Goodwin S."/>
            <person name="Spatafora J."/>
            <person name="Crous P."/>
            <person name="Grigoriev I."/>
        </authorList>
    </citation>
    <scope>NUCLEOTIDE SEQUENCE</scope>
    <source>
        <strain evidence="2">CBS 627.86</strain>
    </source>
</reference>
<name>A0A6A5ZD42_9PLEO</name>
<keyword evidence="1" id="KW-0472">Membrane</keyword>
<protein>
    <submittedName>
        <fullName evidence="2">Uncharacterized protein</fullName>
    </submittedName>
</protein>
<keyword evidence="1" id="KW-0812">Transmembrane</keyword>
<gene>
    <name evidence="2" type="ORF">BDV96DRAFT_490563</name>
</gene>
<proteinExistence type="predicted"/>
<dbReference type="EMBL" id="ML977320">
    <property type="protein sequence ID" value="KAF2116954.1"/>
    <property type="molecule type" value="Genomic_DNA"/>
</dbReference>
<feature type="transmembrane region" description="Helical" evidence="1">
    <location>
        <begin position="226"/>
        <end position="244"/>
    </location>
</feature>
<organism evidence="2 3">
    <name type="scientific">Lophiotrema nucula</name>
    <dbReference type="NCBI Taxonomy" id="690887"/>
    <lineage>
        <taxon>Eukaryota</taxon>
        <taxon>Fungi</taxon>
        <taxon>Dikarya</taxon>
        <taxon>Ascomycota</taxon>
        <taxon>Pezizomycotina</taxon>
        <taxon>Dothideomycetes</taxon>
        <taxon>Pleosporomycetidae</taxon>
        <taxon>Pleosporales</taxon>
        <taxon>Lophiotremataceae</taxon>
        <taxon>Lophiotrema</taxon>
    </lineage>
</organism>
<dbReference type="Proteomes" id="UP000799770">
    <property type="component" value="Unassembled WGS sequence"/>
</dbReference>
<keyword evidence="1" id="KW-1133">Transmembrane helix</keyword>
<accession>A0A6A5ZD42</accession>
<dbReference type="AlphaFoldDB" id="A0A6A5ZD42"/>
<dbReference type="OrthoDB" id="5422688at2759"/>
<evidence type="ECO:0000313" key="3">
    <source>
        <dbReference type="Proteomes" id="UP000799770"/>
    </source>
</evidence>
<feature type="transmembrane region" description="Helical" evidence="1">
    <location>
        <begin position="118"/>
        <end position="139"/>
    </location>
</feature>
<keyword evidence="3" id="KW-1185">Reference proteome</keyword>
<sequence length="373" mass="41578">MLEASAAFLRALQERFRLDALGLVTLLGADNLRDTYGRLESPEFAIEDYFPTLASHVAFDDSILKPLPGFTLYNISDGIKATDLSAWFTRWLSTQKFTECSTTLRIEANSIGANRKPIGGLSFPPAFIIVFLFLGLGTILTGDSIGVLCVWSLLIASICRANIVDNCRATLEDHAMNANPPGTKSDPAKILVTLPSGQVVRIKTTKGIAMDCLLTEAKPKYPQDHMFQRIVGWLVFIIHALTLGMCTLPAQIFILGALAFFTALVSFRTRSSQHGTQHRISDHLHITRLDTTGRDTRAKMFARLELTHKEEQNLVVWFIMPRRSNEVWWNTFKTFKEEAKADASVLDTWGARLAAAYEANKAREELAQALMVE</sequence>
<evidence type="ECO:0000313" key="2">
    <source>
        <dbReference type="EMBL" id="KAF2116954.1"/>
    </source>
</evidence>
<feature type="transmembrane region" description="Helical" evidence="1">
    <location>
        <begin position="145"/>
        <end position="163"/>
    </location>
</feature>